<dbReference type="InterPro" id="IPR003406">
    <property type="entry name" value="Glyco_trans_14"/>
</dbReference>
<name>A0A183SB79_SCHSO</name>
<evidence type="ECO:0000256" key="1">
    <source>
        <dbReference type="ARBA" id="ARBA00004606"/>
    </source>
</evidence>
<dbReference type="OrthoDB" id="2019572at2759"/>
<dbReference type="PANTHER" id="PTHR19297:SF191">
    <property type="entry name" value="PROTEIN XYLOSYLTRANSFERASE"/>
    <property type="match status" value="1"/>
</dbReference>
<dbReference type="Proteomes" id="UP000275846">
    <property type="component" value="Unassembled WGS sequence"/>
</dbReference>
<organism evidence="14">
    <name type="scientific">Schistocephalus solidus</name>
    <name type="common">Tapeworm</name>
    <dbReference type="NCBI Taxonomy" id="70667"/>
    <lineage>
        <taxon>Eukaryota</taxon>
        <taxon>Metazoa</taxon>
        <taxon>Spiralia</taxon>
        <taxon>Lophotrochozoa</taxon>
        <taxon>Platyhelminthes</taxon>
        <taxon>Cestoda</taxon>
        <taxon>Eucestoda</taxon>
        <taxon>Diphyllobothriidea</taxon>
        <taxon>Diphyllobothriidae</taxon>
        <taxon>Schistocephalus</taxon>
    </lineage>
</organism>
<feature type="transmembrane region" description="Helical" evidence="11">
    <location>
        <begin position="6"/>
        <end position="27"/>
    </location>
</feature>
<keyword evidence="5 11" id="KW-0812">Transmembrane</keyword>
<evidence type="ECO:0000256" key="2">
    <source>
        <dbReference type="ARBA" id="ARBA00004922"/>
    </source>
</evidence>
<evidence type="ECO:0000256" key="4">
    <source>
        <dbReference type="ARBA" id="ARBA00022679"/>
    </source>
</evidence>
<proteinExistence type="inferred from homology"/>
<keyword evidence="3" id="KW-0328">Glycosyltransferase</keyword>
<evidence type="ECO:0000256" key="7">
    <source>
        <dbReference type="ARBA" id="ARBA00022989"/>
    </source>
</evidence>
<evidence type="ECO:0000313" key="12">
    <source>
        <dbReference type="EMBL" id="VDL87862.1"/>
    </source>
</evidence>
<keyword evidence="13" id="KW-1185">Reference proteome</keyword>
<dbReference type="EMBL" id="UYSU01003350">
    <property type="protein sequence ID" value="VDL87862.1"/>
    <property type="molecule type" value="Genomic_DNA"/>
</dbReference>
<keyword evidence="4" id="KW-0808">Transferase</keyword>
<reference evidence="14" key="1">
    <citation type="submission" date="2016-06" db="UniProtKB">
        <authorList>
            <consortium name="WormBaseParasite"/>
        </authorList>
    </citation>
    <scope>IDENTIFICATION</scope>
</reference>
<dbReference type="Pfam" id="PF02485">
    <property type="entry name" value="Branch"/>
    <property type="match status" value="1"/>
</dbReference>
<evidence type="ECO:0000313" key="13">
    <source>
        <dbReference type="Proteomes" id="UP000275846"/>
    </source>
</evidence>
<evidence type="ECO:0000256" key="8">
    <source>
        <dbReference type="ARBA" id="ARBA00023136"/>
    </source>
</evidence>
<comment type="similarity">
    <text evidence="10">Belongs to the glycosyltransferase 14 family.</text>
</comment>
<evidence type="ECO:0000256" key="10">
    <source>
        <dbReference type="ARBA" id="ARBA00038150"/>
    </source>
</evidence>
<sequence>MKFPRSIITVLNLGLLILLLYELSILFRPSAKNAIKPFFPDRHLAQRCATLFSKDAAKSHNTSKRLTPLYTNEYFLRLNENFGEYCKDFKQALFPKPVPISEEEREFPLAFLLTVYKDINQVARLMRLIYRQQNFYAIHIDKKSPLEFHYTVQEIAQCFGHNVGVVPLSESINWKYLINLTGQELPLKTNLELVLGLKMLNGSNIVPSTFKRRNLNRVPKVNLSFPVSKQYHIQISKNSQAVKYAAPTESLGVGGIKFLLTNSPRGNKKRIINPGTRFTFEPNSNTFSVRCNRLAATLR</sequence>
<gene>
    <name evidence="12" type="ORF">SSLN_LOCUS1477</name>
</gene>
<protein>
    <submittedName>
        <fullName evidence="14">N-acetyllactosaminide beta-1,6-N-acetylglucosaminyl-transferase</fullName>
    </submittedName>
</protein>
<dbReference type="WBParaSite" id="SSLN_0000153301-mRNA-1">
    <property type="protein sequence ID" value="SSLN_0000153301-mRNA-1"/>
    <property type="gene ID" value="SSLN_0000153301"/>
</dbReference>
<reference evidence="12 13" key="2">
    <citation type="submission" date="2018-11" db="EMBL/GenBank/DDBJ databases">
        <authorList>
            <consortium name="Pathogen Informatics"/>
        </authorList>
    </citation>
    <scope>NUCLEOTIDE SEQUENCE [LARGE SCALE GENOMIC DNA]</scope>
    <source>
        <strain evidence="12 13">NST_G2</strain>
    </source>
</reference>
<comment type="subcellular location">
    <subcellularLocation>
        <location evidence="1">Membrane</location>
        <topology evidence="1">Single-pass type II membrane protein</topology>
    </subcellularLocation>
</comment>
<keyword evidence="7 11" id="KW-1133">Transmembrane helix</keyword>
<keyword evidence="9" id="KW-0325">Glycoprotein</keyword>
<dbReference type="AlphaFoldDB" id="A0A183SB79"/>
<dbReference type="GO" id="GO:0008375">
    <property type="term" value="F:acetylglucosaminyltransferase activity"/>
    <property type="evidence" value="ECO:0007669"/>
    <property type="project" value="TreeGrafter"/>
</dbReference>
<evidence type="ECO:0000256" key="6">
    <source>
        <dbReference type="ARBA" id="ARBA00022968"/>
    </source>
</evidence>
<dbReference type="PANTHER" id="PTHR19297">
    <property type="entry name" value="GLYCOSYLTRANSFERASE 14 FAMILY MEMBER"/>
    <property type="match status" value="1"/>
</dbReference>
<evidence type="ECO:0000256" key="3">
    <source>
        <dbReference type="ARBA" id="ARBA00022676"/>
    </source>
</evidence>
<dbReference type="GO" id="GO:0016020">
    <property type="term" value="C:membrane"/>
    <property type="evidence" value="ECO:0007669"/>
    <property type="project" value="UniProtKB-SubCell"/>
</dbReference>
<keyword evidence="6" id="KW-0735">Signal-anchor</keyword>
<comment type="pathway">
    <text evidence="2">Protein modification; protein glycosylation.</text>
</comment>
<evidence type="ECO:0000256" key="5">
    <source>
        <dbReference type="ARBA" id="ARBA00022692"/>
    </source>
</evidence>
<accession>A0A183SB79</accession>
<keyword evidence="8 11" id="KW-0472">Membrane</keyword>
<evidence type="ECO:0000256" key="9">
    <source>
        <dbReference type="ARBA" id="ARBA00023180"/>
    </source>
</evidence>
<evidence type="ECO:0000313" key="14">
    <source>
        <dbReference type="WBParaSite" id="SSLN_0000153301-mRNA-1"/>
    </source>
</evidence>
<dbReference type="STRING" id="70667.A0A183SB79"/>
<evidence type="ECO:0000256" key="11">
    <source>
        <dbReference type="SAM" id="Phobius"/>
    </source>
</evidence>